<gene>
    <name evidence="1" type="ORF">GCM10023149_53060</name>
</gene>
<reference evidence="2" key="1">
    <citation type="journal article" date="2019" name="Int. J. Syst. Evol. Microbiol.">
        <title>The Global Catalogue of Microorganisms (GCM) 10K type strain sequencing project: providing services to taxonomists for standard genome sequencing and annotation.</title>
        <authorList>
            <consortium name="The Broad Institute Genomics Platform"/>
            <consortium name="The Broad Institute Genome Sequencing Center for Infectious Disease"/>
            <person name="Wu L."/>
            <person name="Ma J."/>
        </authorList>
    </citation>
    <scope>NUCLEOTIDE SEQUENCE [LARGE SCALE GENOMIC DNA]</scope>
    <source>
        <strain evidence="2">JCM 17705</strain>
    </source>
</reference>
<keyword evidence="2" id="KW-1185">Reference proteome</keyword>
<evidence type="ECO:0000313" key="1">
    <source>
        <dbReference type="EMBL" id="GAA4341083.1"/>
    </source>
</evidence>
<evidence type="ECO:0008006" key="3">
    <source>
        <dbReference type="Google" id="ProtNLM"/>
    </source>
</evidence>
<proteinExistence type="predicted"/>
<comment type="caution">
    <text evidence="1">The sequence shown here is derived from an EMBL/GenBank/DDBJ whole genome shotgun (WGS) entry which is preliminary data.</text>
</comment>
<organism evidence="1 2">
    <name type="scientific">Mucilaginibacter gynuensis</name>
    <dbReference type="NCBI Taxonomy" id="1302236"/>
    <lineage>
        <taxon>Bacteria</taxon>
        <taxon>Pseudomonadati</taxon>
        <taxon>Bacteroidota</taxon>
        <taxon>Sphingobacteriia</taxon>
        <taxon>Sphingobacteriales</taxon>
        <taxon>Sphingobacteriaceae</taxon>
        <taxon>Mucilaginibacter</taxon>
    </lineage>
</organism>
<name>A0ABP8HM83_9SPHI</name>
<accession>A0ABP8HM83</accession>
<dbReference type="Proteomes" id="UP001500582">
    <property type="component" value="Unassembled WGS sequence"/>
</dbReference>
<evidence type="ECO:0000313" key="2">
    <source>
        <dbReference type="Proteomes" id="UP001500582"/>
    </source>
</evidence>
<sequence>MALLFAGCSSHKTLDLKTFSMEMPKQWHYKSLPGFDDLSGIIVKGQSQDSVVLTFDYSAKGYANNLKHITDSNAKAYNIRIDSTDRYVVRTVWPKVAGKGTTGIHYKGSTSRFAFSVAGYNLIKKDQELALAAFKTIVIK</sequence>
<dbReference type="EMBL" id="BAABFT010000028">
    <property type="protein sequence ID" value="GAA4341083.1"/>
    <property type="molecule type" value="Genomic_DNA"/>
</dbReference>
<protein>
    <recommendedName>
        <fullName evidence="3">Gliding motility-associated lipoprotein GldH</fullName>
    </recommendedName>
</protein>